<dbReference type="SUPFAM" id="SSF54211">
    <property type="entry name" value="Ribosomal protein S5 domain 2-like"/>
    <property type="match status" value="1"/>
</dbReference>
<dbReference type="Gene3D" id="3.30.230.10">
    <property type="match status" value="1"/>
</dbReference>
<dbReference type="EMBL" id="JAGQDD010000001">
    <property type="protein sequence ID" value="MBQ0929045.1"/>
    <property type="molecule type" value="Genomic_DNA"/>
</dbReference>
<dbReference type="PANTHER" id="PTHR33992:SF1">
    <property type="entry name" value="RIBONUCLEASE P PROTEIN COMPONENT"/>
    <property type="match status" value="1"/>
</dbReference>
<dbReference type="GO" id="GO:0000049">
    <property type="term" value="F:tRNA binding"/>
    <property type="evidence" value="ECO:0007669"/>
    <property type="project" value="InterPro"/>
</dbReference>
<dbReference type="PROSITE" id="PS00648">
    <property type="entry name" value="RIBONUCLEASE_P"/>
    <property type="match status" value="1"/>
</dbReference>
<keyword evidence="4" id="KW-0255">Endonuclease</keyword>
<protein>
    <submittedName>
        <fullName evidence="8">Ribonuclease P protein component</fullName>
    </submittedName>
</protein>
<dbReference type="PANTHER" id="PTHR33992">
    <property type="entry name" value="RIBONUCLEASE P PROTEIN COMPONENT"/>
    <property type="match status" value="1"/>
</dbReference>
<dbReference type="InterPro" id="IPR020568">
    <property type="entry name" value="Ribosomal_Su5_D2-typ_SF"/>
</dbReference>
<feature type="region of interest" description="Disordered" evidence="7">
    <location>
        <begin position="153"/>
        <end position="172"/>
    </location>
</feature>
<evidence type="ECO:0000256" key="5">
    <source>
        <dbReference type="ARBA" id="ARBA00022801"/>
    </source>
</evidence>
<proteinExistence type="predicted"/>
<dbReference type="AlphaFoldDB" id="A0A940YB32"/>
<evidence type="ECO:0000313" key="8">
    <source>
        <dbReference type="EMBL" id="MBQ0929045.1"/>
    </source>
</evidence>
<dbReference type="Pfam" id="PF00825">
    <property type="entry name" value="Ribonuclease_P"/>
    <property type="match status" value="1"/>
</dbReference>
<dbReference type="Proteomes" id="UP000676246">
    <property type="component" value="Unassembled WGS sequence"/>
</dbReference>
<keyword evidence="6" id="KW-0694">RNA-binding</keyword>
<accession>A0A940YB32</accession>
<organism evidence="8 9">
    <name type="scientific">Ideonella alba</name>
    <dbReference type="NCBI Taxonomy" id="2824118"/>
    <lineage>
        <taxon>Bacteria</taxon>
        <taxon>Pseudomonadati</taxon>
        <taxon>Pseudomonadota</taxon>
        <taxon>Betaproteobacteria</taxon>
        <taxon>Burkholderiales</taxon>
        <taxon>Sphaerotilaceae</taxon>
        <taxon>Ideonella</taxon>
    </lineage>
</organism>
<dbReference type="GO" id="GO:0042781">
    <property type="term" value="F:3'-tRNA processing endoribonuclease activity"/>
    <property type="evidence" value="ECO:0007669"/>
    <property type="project" value="TreeGrafter"/>
</dbReference>
<dbReference type="GO" id="GO:0030677">
    <property type="term" value="C:ribonuclease P complex"/>
    <property type="evidence" value="ECO:0007669"/>
    <property type="project" value="TreeGrafter"/>
</dbReference>
<evidence type="ECO:0000256" key="2">
    <source>
        <dbReference type="ARBA" id="ARBA00022694"/>
    </source>
</evidence>
<sequence length="172" mass="18556">MDVGRIVRPADFERVLGTSPRSRSAHFAVHHVPGGPSRARGARTSDTDAPLVPGLSPELSTGDAPAGCAPVDDHRCWLGLVVPKRHARRAVTRNLIKRQLRAAMGRHAATLPAGLWVVRLRSPFDKAVFPSPGSDALRAAAHAEIEQLFHQAAHAPLAAQPRRDRGPRRRAA</sequence>
<dbReference type="InterPro" id="IPR000100">
    <property type="entry name" value="RNase_P"/>
</dbReference>
<evidence type="ECO:0000313" key="9">
    <source>
        <dbReference type="Proteomes" id="UP000676246"/>
    </source>
</evidence>
<keyword evidence="5" id="KW-0378">Hydrolase</keyword>
<dbReference type="GO" id="GO:0004526">
    <property type="term" value="F:ribonuclease P activity"/>
    <property type="evidence" value="ECO:0007669"/>
    <property type="project" value="InterPro"/>
</dbReference>
<gene>
    <name evidence="8" type="ORF">KAK03_01005</name>
</gene>
<keyword evidence="9" id="KW-1185">Reference proteome</keyword>
<evidence type="ECO:0000256" key="7">
    <source>
        <dbReference type="SAM" id="MobiDB-lite"/>
    </source>
</evidence>
<evidence type="ECO:0000256" key="3">
    <source>
        <dbReference type="ARBA" id="ARBA00022722"/>
    </source>
</evidence>
<dbReference type="InterPro" id="IPR014721">
    <property type="entry name" value="Ribsml_uS5_D2-typ_fold_subgr"/>
</dbReference>
<dbReference type="RefSeq" id="WP_210851213.1">
    <property type="nucleotide sequence ID" value="NZ_JAGQDD010000001.1"/>
</dbReference>
<keyword evidence="3" id="KW-0540">Nuclease</keyword>
<comment type="function">
    <text evidence="1">RNaseP catalyzes the removal of the 5'-leader sequence from pre-tRNA to produce the mature 5'-terminus. It can also cleave other RNA substrates such as 4.5S RNA. The protein component plays an auxiliary but essential role in vivo by binding to the 5'-leader sequence and broadening the substrate specificity of the ribozyme.</text>
</comment>
<evidence type="ECO:0000256" key="6">
    <source>
        <dbReference type="ARBA" id="ARBA00022884"/>
    </source>
</evidence>
<reference evidence="8 9" key="1">
    <citation type="submission" date="2021-04" db="EMBL/GenBank/DDBJ databases">
        <title>The genome sequence of Ideonella sp. 3Y2.</title>
        <authorList>
            <person name="Liu Y."/>
        </authorList>
    </citation>
    <scope>NUCLEOTIDE SEQUENCE [LARGE SCALE GENOMIC DNA]</scope>
    <source>
        <strain evidence="8 9">3Y2</strain>
    </source>
</reference>
<evidence type="ECO:0000256" key="4">
    <source>
        <dbReference type="ARBA" id="ARBA00022759"/>
    </source>
</evidence>
<dbReference type="InterPro" id="IPR020539">
    <property type="entry name" value="RNase_P_CS"/>
</dbReference>
<comment type="caution">
    <text evidence="8">The sequence shown here is derived from an EMBL/GenBank/DDBJ whole genome shotgun (WGS) entry which is preliminary data.</text>
</comment>
<name>A0A940YB32_9BURK</name>
<keyword evidence="2" id="KW-0819">tRNA processing</keyword>
<evidence type="ECO:0000256" key="1">
    <source>
        <dbReference type="ARBA" id="ARBA00002663"/>
    </source>
</evidence>